<keyword evidence="1" id="KW-0812">Transmembrane</keyword>
<keyword evidence="1" id="KW-0472">Membrane</keyword>
<dbReference type="Proteomes" id="UP000655410">
    <property type="component" value="Unassembled WGS sequence"/>
</dbReference>
<keyword evidence="3" id="KW-1185">Reference proteome</keyword>
<evidence type="ECO:0008006" key="4">
    <source>
        <dbReference type="Google" id="ProtNLM"/>
    </source>
</evidence>
<dbReference type="RefSeq" id="WP_188785182.1">
    <property type="nucleotide sequence ID" value="NZ_BMNI01000014.1"/>
</dbReference>
<dbReference type="EMBL" id="BMNI01000014">
    <property type="protein sequence ID" value="GGO93843.1"/>
    <property type="molecule type" value="Genomic_DNA"/>
</dbReference>
<evidence type="ECO:0000313" key="3">
    <source>
        <dbReference type="Proteomes" id="UP000655410"/>
    </source>
</evidence>
<keyword evidence="1" id="KW-1133">Transmembrane helix</keyword>
<feature type="transmembrane region" description="Helical" evidence="1">
    <location>
        <begin position="126"/>
        <end position="150"/>
    </location>
</feature>
<evidence type="ECO:0000256" key="1">
    <source>
        <dbReference type="SAM" id="Phobius"/>
    </source>
</evidence>
<evidence type="ECO:0000313" key="2">
    <source>
        <dbReference type="EMBL" id="GGO93843.1"/>
    </source>
</evidence>
<dbReference type="Pfam" id="PF19853">
    <property type="entry name" value="DUF6328"/>
    <property type="match status" value="1"/>
</dbReference>
<gene>
    <name evidence="2" type="ORF">GCM10011584_33480</name>
</gene>
<protein>
    <recommendedName>
        <fullName evidence="4">Sodium:proton antiporter</fullName>
    </recommendedName>
</protein>
<feature type="transmembrane region" description="Helical" evidence="1">
    <location>
        <begin position="92"/>
        <end position="120"/>
    </location>
</feature>
<accession>A0ABQ2NDH6</accession>
<comment type="caution">
    <text evidence="2">The sequence shown here is derived from an EMBL/GenBank/DDBJ whole genome shotgun (WGS) entry which is preliminary data.</text>
</comment>
<reference evidence="3" key="1">
    <citation type="journal article" date="2019" name="Int. J. Syst. Evol. Microbiol.">
        <title>The Global Catalogue of Microorganisms (GCM) 10K type strain sequencing project: providing services to taxonomists for standard genome sequencing and annotation.</title>
        <authorList>
            <consortium name="The Broad Institute Genomics Platform"/>
            <consortium name="The Broad Institute Genome Sequencing Center for Infectious Disease"/>
            <person name="Wu L."/>
            <person name="Ma J."/>
        </authorList>
    </citation>
    <scope>NUCLEOTIDE SEQUENCE [LARGE SCALE GENOMIC DNA]</scope>
    <source>
        <strain evidence="3">CGMCC 4.7371</strain>
    </source>
</reference>
<organism evidence="2 3">
    <name type="scientific">Nocardioides phosphati</name>
    <dbReference type="NCBI Taxonomy" id="1867775"/>
    <lineage>
        <taxon>Bacteria</taxon>
        <taxon>Bacillati</taxon>
        <taxon>Actinomycetota</taxon>
        <taxon>Actinomycetes</taxon>
        <taxon>Propionibacteriales</taxon>
        <taxon>Nocardioidaceae</taxon>
        <taxon>Nocardioides</taxon>
    </lineage>
</organism>
<proteinExistence type="predicted"/>
<dbReference type="InterPro" id="IPR046291">
    <property type="entry name" value="DUF6328"/>
</dbReference>
<name>A0ABQ2NDH6_9ACTN</name>
<feature type="transmembrane region" description="Helical" evidence="1">
    <location>
        <begin position="57"/>
        <end position="80"/>
    </location>
</feature>
<sequence>MRHVPGPDPDDPQTLDRNFHELLQELRVTQTGVQLLSGFLLTVPFSDRFQTLDDVQLTAYVVVFCGSLLATSLLVAPVAFHRVLFRRRQRRLVVEAANWCALGGLAVLALVTSGILFLVIDLVASRAVAYGCLAFALVLFCALWAAVPLVGAARTAGRRVESGREPTPEE</sequence>